<comment type="caution">
    <text evidence="2">The sequence shown here is derived from an EMBL/GenBank/DDBJ whole genome shotgun (WGS) entry which is preliminary data.</text>
</comment>
<reference evidence="2 3" key="1">
    <citation type="submission" date="2019-02" db="EMBL/GenBank/DDBJ databases">
        <title>Draft genome sequences of novel Actinobacteria.</title>
        <authorList>
            <person name="Sahin N."/>
            <person name="Ay H."/>
            <person name="Saygin H."/>
        </authorList>
    </citation>
    <scope>NUCLEOTIDE SEQUENCE [LARGE SCALE GENOMIC DNA]</scope>
    <source>
        <strain evidence="2 3">KC201</strain>
    </source>
</reference>
<evidence type="ECO:0000313" key="2">
    <source>
        <dbReference type="EMBL" id="TDC06602.1"/>
    </source>
</evidence>
<dbReference type="OrthoDB" id="9778880at2"/>
<evidence type="ECO:0000256" key="1">
    <source>
        <dbReference type="ARBA" id="ARBA00023239"/>
    </source>
</evidence>
<organism evidence="2 3">
    <name type="scientific">Nonomuraea longispora</name>
    <dbReference type="NCBI Taxonomy" id="1848320"/>
    <lineage>
        <taxon>Bacteria</taxon>
        <taxon>Bacillati</taxon>
        <taxon>Actinomycetota</taxon>
        <taxon>Actinomycetes</taxon>
        <taxon>Streptosporangiales</taxon>
        <taxon>Streptosporangiaceae</taxon>
        <taxon>Nonomuraea</taxon>
    </lineage>
</organism>
<keyword evidence="1" id="KW-0456">Lyase</keyword>
<dbReference type="Pfam" id="PF00701">
    <property type="entry name" value="DHDPS"/>
    <property type="match status" value="1"/>
</dbReference>
<dbReference type="InterPro" id="IPR002220">
    <property type="entry name" value="DapA-like"/>
</dbReference>
<dbReference type="AlphaFoldDB" id="A0A4R4NI96"/>
<accession>A0A4R4NI96</accession>
<dbReference type="RefSeq" id="WP_132333305.1">
    <property type="nucleotide sequence ID" value="NZ_SMJZ01000052.1"/>
</dbReference>
<proteinExistence type="predicted"/>
<protein>
    <recommendedName>
        <fullName evidence="4">Dihydrodipicolinate synthase family protein</fullName>
    </recommendedName>
</protein>
<dbReference type="PANTHER" id="PTHR12128:SF72">
    <property type="entry name" value="DIHYDRODIPICOLINATE SYNTHASE"/>
    <property type="match status" value="1"/>
</dbReference>
<dbReference type="Proteomes" id="UP000295157">
    <property type="component" value="Unassembled WGS sequence"/>
</dbReference>
<name>A0A4R4NI96_9ACTN</name>
<dbReference type="InterPro" id="IPR013785">
    <property type="entry name" value="Aldolase_TIM"/>
</dbReference>
<gene>
    <name evidence="2" type="ORF">E1267_15970</name>
</gene>
<dbReference type="Gene3D" id="3.20.20.70">
    <property type="entry name" value="Aldolase class I"/>
    <property type="match status" value="1"/>
</dbReference>
<dbReference type="EMBL" id="SMJZ01000052">
    <property type="protein sequence ID" value="TDC06602.1"/>
    <property type="molecule type" value="Genomic_DNA"/>
</dbReference>
<keyword evidence="3" id="KW-1185">Reference proteome</keyword>
<dbReference type="PANTHER" id="PTHR12128">
    <property type="entry name" value="DIHYDRODIPICOLINATE SYNTHASE"/>
    <property type="match status" value="1"/>
</dbReference>
<evidence type="ECO:0000313" key="3">
    <source>
        <dbReference type="Proteomes" id="UP000295157"/>
    </source>
</evidence>
<sequence>MEHRGKPWHGVMVATALPMRGEGLTVDFDAYAAHCLRPAGRGCAGVVANGSLGEYQTLTSRERARVVDTAVEAVGGRDVMAGAGAYGAAESRRWAEQAAVVRAATEMALAEGLR</sequence>
<dbReference type="GO" id="GO:0008840">
    <property type="term" value="F:4-hydroxy-tetrahydrodipicolinate synthase activity"/>
    <property type="evidence" value="ECO:0007669"/>
    <property type="project" value="TreeGrafter"/>
</dbReference>
<dbReference type="SUPFAM" id="SSF51569">
    <property type="entry name" value="Aldolase"/>
    <property type="match status" value="1"/>
</dbReference>
<evidence type="ECO:0008006" key="4">
    <source>
        <dbReference type="Google" id="ProtNLM"/>
    </source>
</evidence>